<dbReference type="GO" id="GO:0018738">
    <property type="term" value="F:S-formylglutathione hydrolase activity"/>
    <property type="evidence" value="ECO:0007669"/>
    <property type="project" value="UniProtKB-UniRule"/>
</dbReference>
<dbReference type="Proteomes" id="UP000092508">
    <property type="component" value="Unassembled WGS sequence"/>
</dbReference>
<dbReference type="Gene3D" id="3.40.50.1820">
    <property type="entry name" value="alpha/beta hydrolase"/>
    <property type="match status" value="1"/>
</dbReference>
<name>A0A1B8QC45_9GAMM</name>
<dbReference type="AlphaFoldDB" id="A0A1B8QC45"/>
<dbReference type="STRING" id="34059.A9308_06860"/>
<dbReference type="PANTHER" id="PTHR10061">
    <property type="entry name" value="S-FORMYLGLUTATHIONE HYDROLASE"/>
    <property type="match status" value="1"/>
</dbReference>
<dbReference type="EC" id="3.1.2.12" evidence="2 6"/>
<dbReference type="EMBL" id="LZMZ01000018">
    <property type="protein sequence ID" value="OBX78300.1"/>
    <property type="molecule type" value="Genomic_DNA"/>
</dbReference>
<reference evidence="9 10" key="1">
    <citation type="submission" date="2016-06" db="EMBL/GenBank/DDBJ databases">
        <title>Draft genome of Moraxella atlantae CCUG 66109.</title>
        <authorList>
            <person name="Salva-Serra F."/>
            <person name="Engstrom-Jakobsson H."/>
            <person name="Thorell K."/>
            <person name="Gonzales-Siles L."/>
            <person name="Karlsson R."/>
            <person name="Boulund F."/>
            <person name="Engstrand L."/>
            <person name="Kristiansson E."/>
            <person name="Moore E."/>
        </authorList>
    </citation>
    <scope>NUCLEOTIDE SEQUENCE [LARGE SCALE GENOMIC DNA]</scope>
    <source>
        <strain evidence="9 10">CCUG 66109</strain>
    </source>
</reference>
<dbReference type="PANTHER" id="PTHR10061:SF0">
    <property type="entry name" value="S-FORMYLGLUTATHIONE HYDROLASE"/>
    <property type="match status" value="1"/>
</dbReference>
<dbReference type="FunFam" id="3.40.50.1820:FF:000002">
    <property type="entry name" value="S-formylglutathione hydrolase"/>
    <property type="match status" value="1"/>
</dbReference>
<evidence type="ECO:0000313" key="10">
    <source>
        <dbReference type="Proteomes" id="UP000092508"/>
    </source>
</evidence>
<sequence>MQKIEQHKLHGGELQVWQHDSACTHTAMKFAVYLPPAALAQQPCPVLYWLSGLTCNEQNFIQKSGFAQFASRHNLIVVVSDTSPRGHDSDGDAVADDAAYDLGQGAGFYINATQAPWAKHFAMYDYVVDELPKLVEHHFATNDKRSIFGHSMGGHGALMIALRNAERYQSVSAFAPIVAPSQVPWGQKAFGAYLGDDTATWQQYDTLTLMQQHTGKQLPMLIDQGDADEFVAEQLKPQLLEQTAKAIDYPLTLRLQDGYDHSYYFIASFIGEHIDFHAKFLR</sequence>
<dbReference type="GO" id="GO:0052689">
    <property type="term" value="F:carboxylic ester hydrolase activity"/>
    <property type="evidence" value="ECO:0007669"/>
    <property type="project" value="UniProtKB-KW"/>
</dbReference>
<evidence type="ECO:0000313" key="9">
    <source>
        <dbReference type="EMBL" id="OBX78300.1"/>
    </source>
</evidence>
<evidence type="ECO:0000256" key="7">
    <source>
        <dbReference type="PIRSR" id="PIRSR614186-1"/>
    </source>
</evidence>
<accession>A0A1B8QC45</accession>
<feature type="active site" description="Charge relay system" evidence="7">
    <location>
        <position position="151"/>
    </location>
</feature>
<protein>
    <recommendedName>
        <fullName evidence="2 6">S-formylglutathione hydrolase</fullName>
        <ecNumber evidence="2 6">3.1.2.12</ecNumber>
    </recommendedName>
</protein>
<dbReference type="InterPro" id="IPR000801">
    <property type="entry name" value="Esterase-like"/>
</dbReference>
<gene>
    <name evidence="9" type="ORF">A9308_06860</name>
</gene>
<dbReference type="InterPro" id="IPR029058">
    <property type="entry name" value="AB_hydrolase_fold"/>
</dbReference>
<comment type="similarity">
    <text evidence="1 8">Belongs to the esterase D family.</text>
</comment>
<evidence type="ECO:0000256" key="5">
    <source>
        <dbReference type="ARBA" id="ARBA00047590"/>
    </source>
</evidence>
<evidence type="ECO:0000256" key="4">
    <source>
        <dbReference type="ARBA" id="ARBA00022801"/>
    </source>
</evidence>
<evidence type="ECO:0000256" key="6">
    <source>
        <dbReference type="NCBIfam" id="TIGR02821"/>
    </source>
</evidence>
<comment type="catalytic activity">
    <reaction evidence="5 8">
        <text>S-formylglutathione + H2O = formate + glutathione + H(+)</text>
        <dbReference type="Rhea" id="RHEA:14961"/>
        <dbReference type="ChEBI" id="CHEBI:15377"/>
        <dbReference type="ChEBI" id="CHEBI:15378"/>
        <dbReference type="ChEBI" id="CHEBI:15740"/>
        <dbReference type="ChEBI" id="CHEBI:57688"/>
        <dbReference type="ChEBI" id="CHEBI:57925"/>
        <dbReference type="EC" id="3.1.2.12"/>
    </reaction>
</comment>
<evidence type="ECO:0000256" key="3">
    <source>
        <dbReference type="ARBA" id="ARBA00022487"/>
    </source>
</evidence>
<dbReference type="NCBIfam" id="TIGR02821">
    <property type="entry name" value="fghA_ester_D"/>
    <property type="match status" value="1"/>
</dbReference>
<dbReference type="GO" id="GO:0005829">
    <property type="term" value="C:cytosol"/>
    <property type="evidence" value="ECO:0007669"/>
    <property type="project" value="TreeGrafter"/>
</dbReference>
<evidence type="ECO:0000256" key="1">
    <source>
        <dbReference type="ARBA" id="ARBA00005622"/>
    </source>
</evidence>
<comment type="caution">
    <text evidence="9">The sequence shown here is derived from an EMBL/GenBank/DDBJ whole genome shotgun (WGS) entry which is preliminary data.</text>
</comment>
<dbReference type="Pfam" id="PF00756">
    <property type="entry name" value="Esterase"/>
    <property type="match status" value="1"/>
</dbReference>
<evidence type="ECO:0000256" key="2">
    <source>
        <dbReference type="ARBA" id="ARBA00012479"/>
    </source>
</evidence>
<keyword evidence="3 8" id="KW-0719">Serine esterase</keyword>
<proteinExistence type="inferred from homology"/>
<dbReference type="OrthoDB" id="9782200at2"/>
<evidence type="ECO:0000256" key="8">
    <source>
        <dbReference type="RuleBase" id="RU363068"/>
    </source>
</evidence>
<dbReference type="RefSeq" id="WP_067236765.1">
    <property type="nucleotide sequence ID" value="NZ_LZMZ01000018.1"/>
</dbReference>
<dbReference type="InterPro" id="IPR014186">
    <property type="entry name" value="S-formylglutathione_hydrol"/>
</dbReference>
<organism evidence="9 10">
    <name type="scientific">Faucicola atlantae</name>
    <dbReference type="NCBI Taxonomy" id="34059"/>
    <lineage>
        <taxon>Bacteria</taxon>
        <taxon>Pseudomonadati</taxon>
        <taxon>Pseudomonadota</taxon>
        <taxon>Gammaproteobacteria</taxon>
        <taxon>Moraxellales</taxon>
        <taxon>Moraxellaceae</taxon>
        <taxon>Faucicola</taxon>
    </lineage>
</organism>
<keyword evidence="4 8" id="KW-0378">Hydrolase</keyword>
<comment type="function">
    <text evidence="8">Serine hydrolase involved in the detoxification of formaldehyde.</text>
</comment>
<feature type="active site" description="Charge relay system" evidence="7">
    <location>
        <position position="228"/>
    </location>
</feature>
<dbReference type="SUPFAM" id="SSF53474">
    <property type="entry name" value="alpha/beta-Hydrolases"/>
    <property type="match status" value="1"/>
</dbReference>
<feature type="active site" description="Charge relay system" evidence="7">
    <location>
        <position position="261"/>
    </location>
</feature>
<dbReference type="GO" id="GO:0046294">
    <property type="term" value="P:formaldehyde catabolic process"/>
    <property type="evidence" value="ECO:0007669"/>
    <property type="project" value="InterPro"/>
</dbReference>